<proteinExistence type="predicted"/>
<dbReference type="GeneID" id="82202062"/>
<accession>A0A1U7NIA9</accession>
<reference evidence="1 2" key="1">
    <citation type="submission" date="2016-11" db="EMBL/GenBank/DDBJ databases">
        <title>Description of two novel members of the family Erysipelotrichaceae: Ileibacterium lipovorans gen. nov., sp. nov. and Dubosiella newyorkensis, gen. nov., sp. nov.</title>
        <authorList>
            <person name="Cox L.M."/>
            <person name="Sohn J."/>
            <person name="Tyrrell K.L."/>
            <person name="Citron D.M."/>
            <person name="Lawson P.A."/>
            <person name="Patel N.B."/>
            <person name="Iizumi T."/>
            <person name="Perez-Perez G.I."/>
            <person name="Goldstein E.J."/>
            <person name="Blaser M.J."/>
        </authorList>
    </citation>
    <scope>NUCLEOTIDE SEQUENCE [LARGE SCALE GENOMIC DNA]</scope>
    <source>
        <strain evidence="1 2">NYU-BL-A3</strain>
    </source>
</reference>
<dbReference type="AlphaFoldDB" id="A0A1U7NIA9"/>
<organism evidence="1 2">
    <name type="scientific">Ileibacterium valens</name>
    <dbReference type="NCBI Taxonomy" id="1862668"/>
    <lineage>
        <taxon>Bacteria</taxon>
        <taxon>Bacillati</taxon>
        <taxon>Bacillota</taxon>
        <taxon>Erysipelotrichia</taxon>
        <taxon>Erysipelotrichales</taxon>
        <taxon>Erysipelotrichaceae</taxon>
        <taxon>Ileibacterium</taxon>
    </lineage>
</organism>
<protein>
    <submittedName>
        <fullName evidence="1">Uncharacterized protein</fullName>
    </submittedName>
</protein>
<keyword evidence="2" id="KW-1185">Reference proteome</keyword>
<gene>
    <name evidence="1" type="ORF">BO222_02270</name>
</gene>
<comment type="caution">
    <text evidence="1">The sequence shown here is derived from an EMBL/GenBank/DDBJ whole genome shotgun (WGS) entry which is preliminary data.</text>
</comment>
<dbReference type="Proteomes" id="UP000186341">
    <property type="component" value="Unassembled WGS sequence"/>
</dbReference>
<dbReference type="EMBL" id="MPJW01000068">
    <property type="protein sequence ID" value="OLU42025.1"/>
    <property type="molecule type" value="Genomic_DNA"/>
</dbReference>
<dbReference type="RefSeq" id="WP_075818010.1">
    <property type="nucleotide sequence ID" value="NZ_CAOUMU010000033.1"/>
</dbReference>
<sequence length="70" mass="8310">MKLTENAVNDQNDNDKNRAAKANDQTIKFELLLVEFEIFLNMISNIDWCCYWPVFIIKSFFELFDLSIVE</sequence>
<name>A0A1U7NIA9_9FIRM</name>
<evidence type="ECO:0000313" key="1">
    <source>
        <dbReference type="EMBL" id="OLU42025.1"/>
    </source>
</evidence>
<evidence type="ECO:0000313" key="2">
    <source>
        <dbReference type="Proteomes" id="UP000186341"/>
    </source>
</evidence>